<dbReference type="InterPro" id="IPR043137">
    <property type="entry name" value="GGT_ssub_C"/>
</dbReference>
<dbReference type="InterPro" id="IPR043138">
    <property type="entry name" value="GGT_lsub"/>
</dbReference>
<sequence length="547" mass="60167">MENKGLFITLFIIVVVGVGIVYYSQGKFESDEVDYEVETTDPIETTNGYGVSSTHPLAVQVGMEVMENGGNAVDAAVAVTYTLGVVEPYGSGIGGGGEMLVLPSGEETPKSYNYKEIAPPSGGDPQYNFAIPGTVKGMEAIHEDYGTTDIAELIDPAVQYAEEGFKTDKHLTDRLQGAAYRMNMSQLQNFYPEGQPVGPNQTLKQPELAETLRKIQEQGSSVLYSGEIAEQIAAEVNGVEVSDFGEYEVVENEPVQGEFAGFDVFASPPPLAGPTTIQSLQMAEMLDIESSQGTSSDFIHLIGEISKRTYDDRLSEIADPEFHKIETDKIMTKEYSEEMASTISMDKLSENYEVDDSIADIEDDDNTTHFVIVDKDGMVVTATHSLSNFFGSGKNVAGIFLNDTMRNFSMNGLKPNDKEPGKRPRSFTSPMILTNDEKKIGIGTPGGKRIPQVLTQVLTRNILFNEPIEEAIASPRFYIEDDNIFVEEDFDPAVRQELEERGYTVYLEDSAFYYGGVQALVVDEVNNTMYGGKDDRRDGAWQVKDSE</sequence>
<keyword evidence="4" id="KW-0865">Zymogen</keyword>
<evidence type="ECO:0000256" key="1">
    <source>
        <dbReference type="ARBA" id="ARBA00009381"/>
    </source>
</evidence>
<dbReference type="Gene3D" id="1.10.246.130">
    <property type="match status" value="1"/>
</dbReference>
<evidence type="ECO:0000256" key="3">
    <source>
        <dbReference type="ARBA" id="ARBA00022801"/>
    </source>
</evidence>
<dbReference type="InterPro" id="IPR029055">
    <property type="entry name" value="Ntn_hydrolases_N"/>
</dbReference>
<dbReference type="Pfam" id="PF01019">
    <property type="entry name" value="G_glu_transpept"/>
    <property type="match status" value="1"/>
</dbReference>
<evidence type="ECO:0000313" key="7">
    <source>
        <dbReference type="Proteomes" id="UP000460949"/>
    </source>
</evidence>
<dbReference type="InterPro" id="IPR051792">
    <property type="entry name" value="GGT_bact"/>
</dbReference>
<accession>A0A845DWG5</accession>
<dbReference type="Gene3D" id="3.60.20.40">
    <property type="match status" value="1"/>
</dbReference>
<evidence type="ECO:0000313" key="6">
    <source>
        <dbReference type="EMBL" id="MYL20815.1"/>
    </source>
</evidence>
<keyword evidence="5" id="KW-0812">Transmembrane</keyword>
<keyword evidence="5" id="KW-1133">Transmembrane helix</keyword>
<dbReference type="GO" id="GO:0016787">
    <property type="term" value="F:hydrolase activity"/>
    <property type="evidence" value="ECO:0007669"/>
    <property type="project" value="UniProtKB-KW"/>
</dbReference>
<dbReference type="PRINTS" id="PR01210">
    <property type="entry name" value="GGTRANSPTASE"/>
</dbReference>
<name>A0A845DWG5_9BACI</name>
<keyword evidence="5" id="KW-0472">Membrane</keyword>
<dbReference type="SUPFAM" id="SSF56235">
    <property type="entry name" value="N-terminal nucleophile aminohydrolases (Ntn hydrolases)"/>
    <property type="match status" value="1"/>
</dbReference>
<feature type="transmembrane region" description="Helical" evidence="5">
    <location>
        <begin position="6"/>
        <end position="23"/>
    </location>
</feature>
<dbReference type="Proteomes" id="UP000460949">
    <property type="component" value="Unassembled WGS sequence"/>
</dbReference>
<comment type="similarity">
    <text evidence="1">Belongs to the gamma-glutamyltransferase family.</text>
</comment>
<proteinExistence type="inferred from homology"/>
<reference evidence="6 7" key="1">
    <citation type="submission" date="2019-11" db="EMBL/GenBank/DDBJ databases">
        <title>Genome sequences of 17 halophilic strains isolated from different environments.</title>
        <authorList>
            <person name="Furrow R.E."/>
        </authorList>
    </citation>
    <scope>NUCLEOTIDE SEQUENCE [LARGE SCALE GENOMIC DNA]</scope>
    <source>
        <strain evidence="6 7">22511_23_Filter</strain>
    </source>
</reference>
<dbReference type="PANTHER" id="PTHR43199:SF1">
    <property type="entry name" value="GLUTATHIONE HYDROLASE PROENZYME"/>
    <property type="match status" value="1"/>
</dbReference>
<evidence type="ECO:0000256" key="2">
    <source>
        <dbReference type="ARBA" id="ARBA00022679"/>
    </source>
</evidence>
<evidence type="ECO:0000256" key="5">
    <source>
        <dbReference type="SAM" id="Phobius"/>
    </source>
</evidence>
<evidence type="ECO:0000256" key="4">
    <source>
        <dbReference type="ARBA" id="ARBA00023145"/>
    </source>
</evidence>
<organism evidence="6 7">
    <name type="scientific">Halobacillus litoralis</name>
    <dbReference type="NCBI Taxonomy" id="45668"/>
    <lineage>
        <taxon>Bacteria</taxon>
        <taxon>Bacillati</taxon>
        <taxon>Bacillota</taxon>
        <taxon>Bacilli</taxon>
        <taxon>Bacillales</taxon>
        <taxon>Bacillaceae</taxon>
        <taxon>Halobacillus</taxon>
    </lineage>
</organism>
<comment type="caution">
    <text evidence="6">The sequence shown here is derived from an EMBL/GenBank/DDBJ whole genome shotgun (WGS) entry which is preliminary data.</text>
</comment>
<keyword evidence="3" id="KW-0378">Hydrolase</keyword>
<dbReference type="PANTHER" id="PTHR43199">
    <property type="entry name" value="GLUTATHIONE HYDROLASE"/>
    <property type="match status" value="1"/>
</dbReference>
<protein>
    <submittedName>
        <fullName evidence="6">Gamma-glutamyltransferase</fullName>
    </submittedName>
</protein>
<dbReference type="EMBL" id="WMET01000003">
    <property type="protein sequence ID" value="MYL20815.1"/>
    <property type="molecule type" value="Genomic_DNA"/>
</dbReference>
<dbReference type="GO" id="GO:0016740">
    <property type="term" value="F:transferase activity"/>
    <property type="evidence" value="ECO:0007669"/>
    <property type="project" value="UniProtKB-KW"/>
</dbReference>
<dbReference type="AlphaFoldDB" id="A0A845DWG5"/>
<gene>
    <name evidence="6" type="ORF">GLW04_13010</name>
</gene>
<keyword evidence="2 6" id="KW-0808">Transferase</keyword>